<evidence type="ECO:0000313" key="3">
    <source>
        <dbReference type="Proteomes" id="UP001500280"/>
    </source>
</evidence>
<dbReference type="Proteomes" id="UP001500280">
    <property type="component" value="Unassembled WGS sequence"/>
</dbReference>
<protein>
    <submittedName>
        <fullName evidence="2">Uncharacterized protein</fullName>
    </submittedName>
</protein>
<sequence length="150" mass="17026">MQFREFSAAYNTAKRRIQREGAEAVAPAEKHLEAMLPELESDEDRRVGGNLIKRLPRYAVPAEPPTALMLEAMAVEREAFESPGTAEERIAIMAEARRRIFEIAERAPADDAPSIRGLTRGLEHLEDNLRDPYWPFDGPDDPDRPRDSDR</sequence>
<feature type="region of interest" description="Disordered" evidence="1">
    <location>
        <begin position="129"/>
        <end position="150"/>
    </location>
</feature>
<name>A0ABN2HPM7_9ACTN</name>
<accession>A0ABN2HPM7</accession>
<organism evidence="2 3">
    <name type="scientific">Kribbella yunnanensis</name>
    <dbReference type="NCBI Taxonomy" id="190194"/>
    <lineage>
        <taxon>Bacteria</taxon>
        <taxon>Bacillati</taxon>
        <taxon>Actinomycetota</taxon>
        <taxon>Actinomycetes</taxon>
        <taxon>Propionibacteriales</taxon>
        <taxon>Kribbellaceae</taxon>
        <taxon>Kribbella</taxon>
    </lineage>
</organism>
<dbReference type="RefSeq" id="WP_344154068.1">
    <property type="nucleotide sequence ID" value="NZ_BAAANF010000015.1"/>
</dbReference>
<gene>
    <name evidence="2" type="ORF">GCM10009745_40760</name>
</gene>
<feature type="compositionally biased region" description="Basic and acidic residues" evidence="1">
    <location>
        <begin position="141"/>
        <end position="150"/>
    </location>
</feature>
<keyword evidence="3" id="KW-1185">Reference proteome</keyword>
<proteinExistence type="predicted"/>
<comment type="caution">
    <text evidence="2">The sequence shown here is derived from an EMBL/GenBank/DDBJ whole genome shotgun (WGS) entry which is preliminary data.</text>
</comment>
<reference evidence="2 3" key="1">
    <citation type="journal article" date="2019" name="Int. J. Syst. Evol. Microbiol.">
        <title>The Global Catalogue of Microorganisms (GCM) 10K type strain sequencing project: providing services to taxonomists for standard genome sequencing and annotation.</title>
        <authorList>
            <consortium name="The Broad Institute Genomics Platform"/>
            <consortium name="The Broad Institute Genome Sequencing Center for Infectious Disease"/>
            <person name="Wu L."/>
            <person name="Ma J."/>
        </authorList>
    </citation>
    <scope>NUCLEOTIDE SEQUENCE [LARGE SCALE GENOMIC DNA]</scope>
    <source>
        <strain evidence="2 3">JCM 14307</strain>
    </source>
</reference>
<evidence type="ECO:0000256" key="1">
    <source>
        <dbReference type="SAM" id="MobiDB-lite"/>
    </source>
</evidence>
<evidence type="ECO:0000313" key="2">
    <source>
        <dbReference type="EMBL" id="GAA1691303.1"/>
    </source>
</evidence>
<dbReference type="EMBL" id="BAAANF010000015">
    <property type="protein sequence ID" value="GAA1691303.1"/>
    <property type="molecule type" value="Genomic_DNA"/>
</dbReference>